<gene>
    <name evidence="4" type="primary">phaR</name>
</gene>
<dbReference type="InterPro" id="IPR012909">
    <property type="entry name" value="PHA_DNA-bd_N"/>
</dbReference>
<evidence type="ECO:0000259" key="3">
    <source>
        <dbReference type="Pfam" id="PF07879"/>
    </source>
</evidence>
<feature type="compositionally biased region" description="Acidic residues" evidence="1">
    <location>
        <begin position="158"/>
        <end position="172"/>
    </location>
</feature>
<name>M1ZJW7_9RHOB</name>
<accession>M1ZJW7</accession>
<organism evidence="4">
    <name type="scientific">Paracoccus stylophorae</name>
    <dbReference type="NCBI Taxonomy" id="659350"/>
    <lineage>
        <taxon>Bacteria</taxon>
        <taxon>Pseudomonadati</taxon>
        <taxon>Pseudomonadota</taxon>
        <taxon>Alphaproteobacteria</taxon>
        <taxon>Rhodobacterales</taxon>
        <taxon>Paracoccaceae</taxon>
        <taxon>Paracoccus</taxon>
    </lineage>
</organism>
<dbReference type="InterPro" id="IPR007897">
    <property type="entry name" value="PHB_accumulat"/>
</dbReference>
<reference evidence="4" key="2">
    <citation type="submission" date="2013-02" db="EMBL/GenBank/DDBJ databases">
        <authorList>
            <person name="Sheu D."/>
        </authorList>
    </citation>
    <scope>NUCLEOTIDE SEQUENCE</scope>
    <source>
        <strain evidence="4">KTW-16</strain>
    </source>
</reference>
<evidence type="ECO:0000313" key="4">
    <source>
        <dbReference type="EMBL" id="CCT61387.1"/>
    </source>
</evidence>
<dbReference type="EMBL" id="HF678525">
    <property type="protein sequence ID" value="CCT61387.1"/>
    <property type="molecule type" value="Genomic_DNA"/>
</dbReference>
<dbReference type="GO" id="GO:0006355">
    <property type="term" value="P:regulation of DNA-templated transcription"/>
    <property type="evidence" value="ECO:0007669"/>
    <property type="project" value="InterPro"/>
</dbReference>
<proteinExistence type="predicted"/>
<evidence type="ECO:0000256" key="1">
    <source>
        <dbReference type="SAM" id="MobiDB-lite"/>
    </source>
</evidence>
<protein>
    <submittedName>
        <fullName evidence="4">PHA responsive repressor</fullName>
    </submittedName>
</protein>
<sequence>MGPHMVADAKPLLIKRYASRRLYNTETSDYVTLDDIAAFIRDGREVKIVDLKSGDDLTRQYLLQIIAEHEGRGENVLPIDVLTDLVRSYTTSAQSVVPQFLAASFEMLREGQSKLMENMTTMSGPMAGMPGFDAMQRQQRIFLKAMMGGWRGGASGPEPDEAGEADADDPDAEGATPPDDPATHPERKRPAKTARSAADKTAAPTEDSDAGDMNEIRRQLAELQKRISNL</sequence>
<feature type="domain" description="PHB accumulation regulatory" evidence="2">
    <location>
        <begin position="77"/>
        <end position="115"/>
    </location>
</feature>
<dbReference type="Pfam" id="PF07879">
    <property type="entry name" value="PHB_acc_N"/>
    <property type="match status" value="1"/>
</dbReference>
<dbReference type="AlphaFoldDB" id="M1ZJW7"/>
<feature type="domain" description="PHA accumulation regulator DNA-binding N-terminal" evidence="3">
    <location>
        <begin position="13"/>
        <end position="72"/>
    </location>
</feature>
<reference evidence="4" key="1">
    <citation type="submission" date="2013-02" db="EMBL/GenBank/DDBJ databases">
        <title>An efficient approach to screen the polyhydroxyalkanoate synthase gene from a genomic library.</title>
        <authorList>
            <person name="Sheu D.S."/>
        </authorList>
    </citation>
    <scope>NUCLEOTIDE SEQUENCE</scope>
    <source>
        <strain evidence="4">KTW-16</strain>
    </source>
</reference>
<dbReference type="NCBIfam" id="TIGR01848">
    <property type="entry name" value="PHA_reg_PhaR"/>
    <property type="match status" value="1"/>
</dbReference>
<feature type="region of interest" description="Disordered" evidence="1">
    <location>
        <begin position="148"/>
        <end position="217"/>
    </location>
</feature>
<dbReference type="Pfam" id="PF05233">
    <property type="entry name" value="PHB_acc"/>
    <property type="match status" value="1"/>
</dbReference>
<dbReference type="InterPro" id="IPR010134">
    <property type="entry name" value="PHA_reg_PhaR"/>
</dbReference>
<evidence type="ECO:0000259" key="2">
    <source>
        <dbReference type="Pfam" id="PF05233"/>
    </source>
</evidence>